<dbReference type="AlphaFoldDB" id="A0A0E9NE27"/>
<evidence type="ECO:0000313" key="2">
    <source>
        <dbReference type="Proteomes" id="UP000033140"/>
    </source>
</evidence>
<evidence type="ECO:0000313" key="1">
    <source>
        <dbReference type="EMBL" id="GAO47951.1"/>
    </source>
</evidence>
<organism evidence="1 2">
    <name type="scientific">Saitoella complicata (strain BCRC 22490 / CBS 7301 / JCM 7358 / NBRC 10748 / NRRL Y-17804)</name>
    <dbReference type="NCBI Taxonomy" id="698492"/>
    <lineage>
        <taxon>Eukaryota</taxon>
        <taxon>Fungi</taxon>
        <taxon>Dikarya</taxon>
        <taxon>Ascomycota</taxon>
        <taxon>Taphrinomycotina</taxon>
        <taxon>Taphrinomycotina incertae sedis</taxon>
        <taxon>Saitoella</taxon>
    </lineage>
</organism>
<dbReference type="Proteomes" id="UP000033140">
    <property type="component" value="Unassembled WGS sequence"/>
</dbReference>
<accession>A0A0E9NE27</accession>
<reference evidence="1 2" key="2">
    <citation type="journal article" date="2014" name="J. Gen. Appl. Microbiol.">
        <title>The early diverging ascomycetous budding yeast Saitoella complicata has three histone deacetylases belonging to the Clr6, Hos2, and Rpd3 lineages.</title>
        <authorList>
            <person name="Nishida H."/>
            <person name="Matsumoto T."/>
            <person name="Kondo S."/>
            <person name="Hamamoto M."/>
            <person name="Yoshikawa H."/>
        </authorList>
    </citation>
    <scope>NUCLEOTIDE SEQUENCE [LARGE SCALE GENOMIC DNA]</scope>
    <source>
        <strain evidence="1 2">NRRL Y-17804</strain>
    </source>
</reference>
<protein>
    <submittedName>
        <fullName evidence="1">Uncharacterized protein</fullName>
    </submittedName>
</protein>
<gene>
    <name evidence="1" type="ORF">G7K_2145-t1</name>
</gene>
<dbReference type="EMBL" id="BACD03000012">
    <property type="protein sequence ID" value="GAO47951.1"/>
    <property type="molecule type" value="Genomic_DNA"/>
</dbReference>
<sequence>MKARRRKEGSVGWRAYWARISFVLGVDGVRYPGAHLCSGFLLPIFHPLHNANAAIFLNGVCNNLPIMSWYRSYGLHQPLYLACLMHQSTHTHTHNPLTPHNPP</sequence>
<keyword evidence="2" id="KW-1185">Reference proteome</keyword>
<proteinExistence type="predicted"/>
<reference evidence="1 2" key="1">
    <citation type="journal article" date="2011" name="J. Gen. Appl. Microbiol.">
        <title>Draft genome sequencing of the enigmatic yeast Saitoella complicata.</title>
        <authorList>
            <person name="Nishida H."/>
            <person name="Hamamoto M."/>
            <person name="Sugiyama J."/>
        </authorList>
    </citation>
    <scope>NUCLEOTIDE SEQUENCE [LARGE SCALE GENOMIC DNA]</scope>
    <source>
        <strain evidence="1 2">NRRL Y-17804</strain>
    </source>
</reference>
<reference evidence="1 2" key="3">
    <citation type="journal article" date="2015" name="Genome Announc.">
        <title>Draft Genome Sequence of the Archiascomycetous Yeast Saitoella complicata.</title>
        <authorList>
            <person name="Yamauchi K."/>
            <person name="Kondo S."/>
            <person name="Hamamoto M."/>
            <person name="Takahashi Y."/>
            <person name="Ogura Y."/>
            <person name="Hayashi T."/>
            <person name="Nishida H."/>
        </authorList>
    </citation>
    <scope>NUCLEOTIDE SEQUENCE [LARGE SCALE GENOMIC DNA]</scope>
    <source>
        <strain evidence="1 2">NRRL Y-17804</strain>
    </source>
</reference>
<name>A0A0E9NE27_SAICN</name>
<comment type="caution">
    <text evidence="1">The sequence shown here is derived from an EMBL/GenBank/DDBJ whole genome shotgun (WGS) entry which is preliminary data.</text>
</comment>